<keyword evidence="6" id="KW-0963">Cytoplasm</keyword>
<keyword evidence="5 6" id="KW-0949">S-adenosyl-L-methionine</keyword>
<evidence type="ECO:0000256" key="1">
    <source>
        <dbReference type="ARBA" id="ARBA00010396"/>
    </source>
</evidence>
<comment type="catalytic activity">
    <reaction evidence="6">
        <text>cytidine(1402) in 16S rRNA + S-adenosyl-L-methionine = N(4)-methylcytidine(1402) in 16S rRNA + S-adenosyl-L-homocysteine + H(+)</text>
        <dbReference type="Rhea" id="RHEA:42928"/>
        <dbReference type="Rhea" id="RHEA-COMP:10286"/>
        <dbReference type="Rhea" id="RHEA-COMP:10287"/>
        <dbReference type="ChEBI" id="CHEBI:15378"/>
        <dbReference type="ChEBI" id="CHEBI:57856"/>
        <dbReference type="ChEBI" id="CHEBI:59789"/>
        <dbReference type="ChEBI" id="CHEBI:74506"/>
        <dbReference type="ChEBI" id="CHEBI:82748"/>
        <dbReference type="EC" id="2.1.1.199"/>
    </reaction>
</comment>
<keyword evidence="2 6" id="KW-0698">rRNA processing</keyword>
<comment type="function">
    <text evidence="6">Specifically methylates the N4 position of cytidine in position 1402 (C1402) of 16S rRNA.</text>
</comment>
<keyword evidence="4 6" id="KW-0808">Transferase</keyword>
<evidence type="ECO:0000313" key="7">
    <source>
        <dbReference type="EMBL" id="RIY34131.1"/>
    </source>
</evidence>
<name>A0A3A1Y9A7_9GAMM</name>
<dbReference type="NCBIfam" id="TIGR00006">
    <property type="entry name" value="16S rRNA (cytosine(1402)-N(4))-methyltransferase RsmH"/>
    <property type="match status" value="1"/>
</dbReference>
<dbReference type="InterPro" id="IPR029063">
    <property type="entry name" value="SAM-dependent_MTases_sf"/>
</dbReference>
<dbReference type="OrthoDB" id="9806637at2"/>
<feature type="binding site" evidence="6">
    <location>
        <position position="107"/>
    </location>
    <ligand>
        <name>S-adenosyl-L-methionine</name>
        <dbReference type="ChEBI" id="CHEBI:59789"/>
    </ligand>
</feature>
<reference evidence="7 8" key="1">
    <citation type="submission" date="2017-08" db="EMBL/GenBank/DDBJ databases">
        <title>Reclassification of Bisgaard taxon 37 and 44.</title>
        <authorList>
            <person name="Christensen H."/>
        </authorList>
    </citation>
    <scope>NUCLEOTIDE SEQUENCE [LARGE SCALE GENOMIC DNA]</scope>
    <source>
        <strain evidence="7 8">B96_3</strain>
    </source>
</reference>
<dbReference type="Proteomes" id="UP000265691">
    <property type="component" value="Unassembled WGS sequence"/>
</dbReference>
<comment type="subcellular location">
    <subcellularLocation>
        <location evidence="6">Cytoplasm</location>
    </subcellularLocation>
</comment>
<sequence length="321" mass="35883">MQEFKHTTVMLNEAVALLEIKEDGFYVDGTFGRGGHSSLILKHLGENGRLYVFDRDIEAIKHAQTLNDPRIVIVHSPFSNMGEYFTQNNLLGKIDGILLDLGVSSPQIDNAERGFSFMHNGPLDMRMDQSSGLSAREWLYQTSEKEIADALFLYGQEKNSRSIARAIVQLRESTEFSDFLPDTDALVKLVKGASKKVDKNKNPATRTFQAIRIAINNELDELKTALNDSLKILSPQGKLSIISFHSLEDGIVKHFFKQYSTSESLPKFLPIADTDLEGNEPYFSHTTKAIKPSEEEIAVNTRSRSAILRGATRSSKPFNGL</sequence>
<evidence type="ECO:0000256" key="2">
    <source>
        <dbReference type="ARBA" id="ARBA00022552"/>
    </source>
</evidence>
<feature type="binding site" evidence="6">
    <location>
        <begin position="34"/>
        <end position="36"/>
    </location>
    <ligand>
        <name>S-adenosyl-L-methionine</name>
        <dbReference type="ChEBI" id="CHEBI:59789"/>
    </ligand>
</feature>
<comment type="caution">
    <text evidence="7">The sequence shown here is derived from an EMBL/GenBank/DDBJ whole genome shotgun (WGS) entry which is preliminary data.</text>
</comment>
<evidence type="ECO:0000256" key="3">
    <source>
        <dbReference type="ARBA" id="ARBA00022603"/>
    </source>
</evidence>
<dbReference type="PIRSF" id="PIRSF004486">
    <property type="entry name" value="MraW"/>
    <property type="match status" value="1"/>
</dbReference>
<dbReference type="SUPFAM" id="SSF81799">
    <property type="entry name" value="Putative methyltransferase TM0872, insert domain"/>
    <property type="match status" value="1"/>
</dbReference>
<protein>
    <recommendedName>
        <fullName evidence="6">Ribosomal RNA small subunit methyltransferase H</fullName>
        <ecNumber evidence="6">2.1.1.199</ecNumber>
    </recommendedName>
    <alternativeName>
        <fullName evidence="6">16S rRNA m(4)C1402 methyltransferase</fullName>
    </alternativeName>
    <alternativeName>
        <fullName evidence="6">rRNA (cytosine-N(4)-)-methyltransferase RsmH</fullName>
    </alternativeName>
</protein>
<dbReference type="InterPro" id="IPR002903">
    <property type="entry name" value="RsmH"/>
</dbReference>
<dbReference type="GO" id="GO:0071424">
    <property type="term" value="F:rRNA (cytosine-N4-)-methyltransferase activity"/>
    <property type="evidence" value="ECO:0007669"/>
    <property type="project" value="UniProtKB-UniRule"/>
</dbReference>
<dbReference type="Gene3D" id="1.10.150.170">
    <property type="entry name" value="Putative methyltransferase TM0872, insert domain"/>
    <property type="match status" value="1"/>
</dbReference>
<dbReference type="RefSeq" id="WP_119524512.1">
    <property type="nucleotide sequence ID" value="NZ_NRHC01000016.1"/>
</dbReference>
<dbReference type="GO" id="GO:0005737">
    <property type="term" value="C:cytoplasm"/>
    <property type="evidence" value="ECO:0007669"/>
    <property type="project" value="UniProtKB-SubCell"/>
</dbReference>
<keyword evidence="3 6" id="KW-0489">Methyltransferase</keyword>
<dbReference type="Gene3D" id="3.40.50.150">
    <property type="entry name" value="Vaccinia Virus protein VP39"/>
    <property type="match status" value="1"/>
</dbReference>
<keyword evidence="8" id="KW-1185">Reference proteome</keyword>
<dbReference type="Pfam" id="PF01795">
    <property type="entry name" value="Methyltransf_5"/>
    <property type="match status" value="1"/>
</dbReference>
<dbReference type="AlphaFoldDB" id="A0A3A1Y9A7"/>
<feature type="binding site" evidence="6">
    <location>
        <position position="100"/>
    </location>
    <ligand>
        <name>S-adenosyl-L-methionine</name>
        <dbReference type="ChEBI" id="CHEBI:59789"/>
    </ligand>
</feature>
<evidence type="ECO:0000256" key="6">
    <source>
        <dbReference type="HAMAP-Rule" id="MF_01007"/>
    </source>
</evidence>
<dbReference type="EC" id="2.1.1.199" evidence="6"/>
<organism evidence="7 8">
    <name type="scientific">Psittacicella hinzii</name>
    <dbReference type="NCBI Taxonomy" id="2028575"/>
    <lineage>
        <taxon>Bacteria</taxon>
        <taxon>Pseudomonadati</taxon>
        <taxon>Pseudomonadota</taxon>
        <taxon>Gammaproteobacteria</taxon>
        <taxon>Pasteurellales</taxon>
        <taxon>Psittacicellaceae</taxon>
        <taxon>Psittacicella</taxon>
    </lineage>
</organism>
<dbReference type="HAMAP" id="MF_01007">
    <property type="entry name" value="16SrRNA_methyltr_H"/>
    <property type="match status" value="1"/>
</dbReference>
<comment type="similarity">
    <text evidence="1 6">Belongs to the methyltransferase superfamily. RsmH family.</text>
</comment>
<evidence type="ECO:0000256" key="4">
    <source>
        <dbReference type="ARBA" id="ARBA00022679"/>
    </source>
</evidence>
<dbReference type="GO" id="GO:0070475">
    <property type="term" value="P:rRNA base methylation"/>
    <property type="evidence" value="ECO:0007669"/>
    <property type="project" value="UniProtKB-UniRule"/>
</dbReference>
<dbReference type="SUPFAM" id="SSF53335">
    <property type="entry name" value="S-adenosyl-L-methionine-dependent methyltransferases"/>
    <property type="match status" value="1"/>
</dbReference>
<dbReference type="EMBL" id="NRHC01000016">
    <property type="protein sequence ID" value="RIY34131.1"/>
    <property type="molecule type" value="Genomic_DNA"/>
</dbReference>
<dbReference type="PANTHER" id="PTHR11265:SF0">
    <property type="entry name" value="12S RRNA N4-METHYLCYTIDINE METHYLTRANSFERASE"/>
    <property type="match status" value="1"/>
</dbReference>
<feature type="binding site" evidence="6">
    <location>
        <position position="54"/>
    </location>
    <ligand>
        <name>S-adenosyl-L-methionine</name>
        <dbReference type="ChEBI" id="CHEBI:59789"/>
    </ligand>
</feature>
<dbReference type="PANTHER" id="PTHR11265">
    <property type="entry name" value="S-ADENOSYL-METHYLTRANSFERASE MRAW"/>
    <property type="match status" value="1"/>
</dbReference>
<gene>
    <name evidence="6" type="primary">rsmH</name>
    <name evidence="7" type="ORF">CKF54_01465</name>
</gene>
<dbReference type="InterPro" id="IPR023397">
    <property type="entry name" value="SAM-dep_MeTrfase_MraW_recog"/>
</dbReference>
<evidence type="ECO:0000313" key="8">
    <source>
        <dbReference type="Proteomes" id="UP000265691"/>
    </source>
</evidence>
<feature type="binding site" evidence="6">
    <location>
        <position position="78"/>
    </location>
    <ligand>
        <name>S-adenosyl-L-methionine</name>
        <dbReference type="ChEBI" id="CHEBI:59789"/>
    </ligand>
</feature>
<evidence type="ECO:0000256" key="5">
    <source>
        <dbReference type="ARBA" id="ARBA00022691"/>
    </source>
</evidence>
<proteinExistence type="inferred from homology"/>
<accession>A0A3A1Y9A7</accession>